<dbReference type="InterPro" id="IPR018003">
    <property type="entry name" value="Insecticidal_toxin/plasmid_vir"/>
</dbReference>
<feature type="domain" description="Tc toxin complex TcA C-terminal TcB-binding" evidence="2">
    <location>
        <begin position="2812"/>
        <end position="3100"/>
    </location>
</feature>
<evidence type="ECO:0000259" key="3">
    <source>
        <dbReference type="Pfam" id="PF18413"/>
    </source>
</evidence>
<evidence type="ECO:0008006" key="7">
    <source>
        <dbReference type="Google" id="ProtNLM"/>
    </source>
</evidence>
<reference evidence="5" key="1">
    <citation type="submission" date="2021-01" db="EMBL/GenBank/DDBJ databases">
        <title>Whole genome shotgun sequence of Dactylosporangium siamense NBRC 106093.</title>
        <authorList>
            <person name="Komaki H."/>
            <person name="Tamura T."/>
        </authorList>
    </citation>
    <scope>NUCLEOTIDE SEQUENCE</scope>
    <source>
        <strain evidence="5">NBRC 106093</strain>
    </source>
</reference>
<comment type="caution">
    <text evidence="5">The sequence shown here is derived from an EMBL/GenBank/DDBJ whole genome shotgun (WGS) entry which is preliminary data.</text>
</comment>
<dbReference type="Pfam" id="PF18276">
    <property type="entry name" value="TcA_TcB_BD"/>
    <property type="match status" value="1"/>
</dbReference>
<feature type="domain" description="Neuraminidase-like" evidence="3">
    <location>
        <begin position="1824"/>
        <end position="1932"/>
    </location>
</feature>
<dbReference type="Pfam" id="PF20220">
    <property type="entry name" value="ABC_toxin_N"/>
    <property type="match status" value="1"/>
</dbReference>
<dbReference type="Pfam" id="PF03538">
    <property type="entry name" value="VRP1"/>
    <property type="match status" value="1"/>
</dbReference>
<keyword evidence="6" id="KW-1185">Reference proteome</keyword>
<evidence type="ECO:0000313" key="6">
    <source>
        <dbReference type="Proteomes" id="UP000660611"/>
    </source>
</evidence>
<dbReference type="InterPro" id="IPR040840">
    <property type="entry name" value="TcA_TcB_BD"/>
</dbReference>
<dbReference type="EMBL" id="BONQ01000126">
    <property type="protein sequence ID" value="GIG49922.1"/>
    <property type="molecule type" value="Genomic_DNA"/>
</dbReference>
<dbReference type="Proteomes" id="UP000660611">
    <property type="component" value="Unassembled WGS sequence"/>
</dbReference>
<evidence type="ECO:0000259" key="4">
    <source>
        <dbReference type="Pfam" id="PF20220"/>
    </source>
</evidence>
<evidence type="ECO:0000313" key="5">
    <source>
        <dbReference type="EMBL" id="GIG49922.1"/>
    </source>
</evidence>
<gene>
    <name evidence="5" type="ORF">Dsi01nite_079630</name>
</gene>
<name>A0A919PUF4_9ACTN</name>
<evidence type="ECO:0000256" key="1">
    <source>
        <dbReference type="ARBA" id="ARBA00023026"/>
    </source>
</evidence>
<dbReference type="InterPro" id="IPR041079">
    <property type="entry name" value="Neuraminidase-like"/>
</dbReference>
<dbReference type="Pfam" id="PF18413">
    <property type="entry name" value="Neuraminidase"/>
    <property type="match status" value="1"/>
</dbReference>
<dbReference type="RefSeq" id="WP_203851580.1">
    <property type="nucleotide sequence ID" value="NZ_BAAAVW010000029.1"/>
</dbReference>
<dbReference type="InterPro" id="IPR046839">
    <property type="entry name" value="ABC_toxin_N"/>
</dbReference>
<feature type="domain" description="ABC toxin N-terminal" evidence="4">
    <location>
        <begin position="1577"/>
        <end position="1698"/>
    </location>
</feature>
<sequence>MTTTNPADLDGGGDLTAFLAARPELDLATVDLAGPDAHERLALPAGSASAGLLAKLRARQRMWRVAGDTGAADTLIAAGFDSAHRIAVLPEHRFVREHADLFGGDTRAARQAHRRATAVKAAVGHLYANLHGTIGSPHFAALHGNAVAPDLTGYFAGLPSYQDLFGSLDHVPCPHCGSVFGPAAYLTDLLRVADDYITAANPGIPAGYRLHERRPDLFDTPLTCANTNDPVPALRIVNTVLARRVAAAGQVTSGTAAGGGADTIVLATGAAPQDGAYTGMLVDVTDGAGAGQTRTVTAYTGASRTATVDAVWATVPDTTSRYSIAPDPQLTVAQAPYPANLPVNLPLVELRHNLTVLDTDLADVIDTLAVPVTAGRAVAATPSTITLDATADGEYPAMRLLLTGGSGAGQRRMITGYDRASRVATLDRPWRVVPEAGDAYRIVDPFGADRERTGLSVEQYDLVSTPVTDPNRLAPYFGLPTLDLAELAKVTVLATRTALTPQGVEDLLYQGIRDGDRSALFINATGEALPPMAIDVASDTITGLSVDRLDRINRFARLATVLGWAFADLQQAMTSVGATAVDRSLIGVLAGIVTLRGATGLGVDELCAWWGDLRTAGTGDLFDRVFNAPAVLAGRDPYTSVTPIPFDPARPLTWDPAGVGGADAVIRARLLAALGVGDDDLTRLAAAVRAAIGTTGPLQLSVPALSRLYRLAAAARAFDLTVEEYLTLLRVLAHPGAAAPAAGPDRPTVQEMLEQHAHARWLRRTGFSPEQLLYVVHGERGPQFQPPYEPDALAPLLASLATAAEPARITPAGLGADGTALFAGLLDTHAVNDLGVVLSGARRYHGAAALFPLDAGSFTGGPISPAQSAEAFAELRAVRPPVILEDGTLSRGFTAGTELSYLFEPDTTGTNRRNQVRAVLQRTRRRIDLAGFAGLLPLTPEAFAGGRVDAASAARAYTALAGHRPPILLPDPAAGQQRLITSYAGSTRTVTLRQPWTVVPGRGARYDIVETVTTGAVQGADLRSVRLDADAAQVDGAYTGMRVRITAGPGAGETGVVLDYDGATRTATIAGAWVMLPGTGSAYEVLSVAGGGRLRGAGPDTAELAADAPATNDVYRSMALVLTPSATLDAGYEPDTDLGFLFDSRGAGQARPVTGYDGATRTVTVAPDWAERPAAGTHYELTRLVHQGTAAGGSPNTIVLGGDAPAVAAGTMVVLLSGPGAGQRATVTAYDAAGHAATVTPPWTTVPDEQSTYEVVAILTAGAARGATAGTLLLDPAADPADTAYDNCTLALVPDPVAPLRRAEVTRVLNATLTGVVDVAGAVSDADALQQGYAAAGLADLLGTTSDRIAALAPAAGADLGEELAALLTPIRDGQVPDPVPGLVARLARALVLFDTLGIAGPDLDAVARLPRAFNLPAARGSGVGFDAVVSLSAFADLLSSLQDTDGALAGYLGRPDDPAWTPGTAPGPKTAALAALTGWPAAQVAALIARLWPAGTPAGDLGPGTVDGVARLARCFDLAAPAGLGMPALERFAALAVLPVGGAGWAAYTEAARLAVDAVGARFAQTGPAEAARAADRLDAARRDALLGYTVWVLGRQHEEIDGPSALYQYLLLDVEQSAALRTSYVAQAIAAVQLYLQRCRLMLEREVTDLSGIPDAWWEWLPAYRVWEANRRVFLYPENYLEPALRRDATPPFEALAGALLENDVTDSTAEAAFRAYFDGFSVVGALVPVDACASRPPRPGTSTLYARGRLNASGTGVVWLDEHASDLRNAYVGMELTVNPGAAGEQRRRITAYQPGKRETTVAPPFAPEAKVGDPYEVTGPKVDELLFLVGRTSADPYTFYTRRHDARTGWQPWQQVDVNIPVPLVTPVYAFDRLMLFWVEQSTVGSSQIRSSKDGGTASEAITVTKASVRFTFRRPDGTWSPPQSAGPDVVTDFEHEHQLDAYVAAALPGLAPMFDPSLPRWRKVYPLHVPAGKVTSPDRYPNGEQVLLTLGPALQTYFNNPLPVPKAPPASAPADQRDFETAARTLVLRNNEFAAANIGTTSLHLPFVPWHGIFGGLTRDPLTATLVDYPAGASSASGWPADHLPVLRRATGRLGLRGSTTWNTILDNYWTDELPGAVDDDVVLLGNANPAAGTVITVKNRPGSFLFDNGDESFLATSTDPGIRLIDEIVTAEAVRKDFPGGQLYLATAPYTTTRTPPTTYAFTRLTSVAARALGDVLAFGGIPALLSRDSQRTDELPFARLAPTDQALPPASDTLDFTGAYGSYLWEVFFHAPFLVARTLTANRRFREARTWLEYIYRPTQQPAPGDEGRQRFWRFLPLRGMDLPTLTQTLADPAQIAAYDDRPFDPHAIARLRISAYAKSVVMRYVDNLLEWADDLFTRDTRESVDEATNLYVLAGDLLGPRPRVVGEYHPPKPATYADIRRAYDDRTVRTGAIVSATATTVVLDPAASTDDDAYTGMYLAFTSGRADGHAGYITAYDGKTQTATLEAPWAPLPDARSAYRIYANGIPQFLIRLENSAPVLAAGFGLTATPFNDIGTYFGVPENDQLVAYWDKVADRLFKIRHGMNIQGVERTLPLFADPVDVTALVRGAAAGGPAPGVAGGVEPAVPAYRFEVVAARAADLAAQVAQLGAQLLSCLEKRDADALAMLRVTQERTLLGLLTSVKEQAVEQCRRTGEALAAGLAGAESRRAYYTGLVDGGLSPTEIASLASTGLGGLLTATSAVYRAVAALAYAIPQGGSPFALTYGGQQLGNVASAGAGALDTAAGVAGISAAMSLTMAQYARREADWQLQADLAGYDVAQITAQVGANEHQLAMAERDLAAHLAAIAQSERVEEFLTGRFAGERLYRWMAGRLSALHFQTYSVALDLARSAQRALQYELGTDTTFVNFGYWDGGRRGLLAGEGLRLALNQMEKAYLDGNVRPLQCTKTVSLAQLDPIALRDLLETGECVFHLSEKLFDDDYPGHYARRISSLAVTIPAVTGPYQNLHATLTQLANQVVLRPDPNAVDFLLGGTTATLPPAGVLRTDWRVNQQIALSHGLGDTGVLDTAGDGRLLPFEGTGAVSTWRLRMPPQSNHFDFDTVSDVIVTLQYQARDGGARFRDQVLRLPGMAVYTGSVRLPLAQVYSSQWYEFLHVPPADPRRQVLRFALADLVPPHVDRAELVAWSLQLRTAAGTAVAGRRPYLDLTLGTWESTRFGVDAAGNHTAAVPAKPRITTVEGAAALAFTLADTPADLRRDGRLDPDVLGGAVLVLTYQGRVDWR</sequence>
<accession>A0A919PUF4</accession>
<organism evidence="5 6">
    <name type="scientific">Dactylosporangium siamense</name>
    <dbReference type="NCBI Taxonomy" id="685454"/>
    <lineage>
        <taxon>Bacteria</taxon>
        <taxon>Bacillati</taxon>
        <taxon>Actinomycetota</taxon>
        <taxon>Actinomycetes</taxon>
        <taxon>Micromonosporales</taxon>
        <taxon>Micromonosporaceae</taxon>
        <taxon>Dactylosporangium</taxon>
    </lineage>
</organism>
<proteinExistence type="predicted"/>
<protein>
    <recommendedName>
        <fullName evidence="7">Insecticidal toxin complex protein</fullName>
    </recommendedName>
</protein>
<evidence type="ECO:0000259" key="2">
    <source>
        <dbReference type="Pfam" id="PF18276"/>
    </source>
</evidence>
<keyword evidence="1" id="KW-0843">Virulence</keyword>